<reference evidence="2 3" key="1">
    <citation type="submission" date="2019-09" db="EMBL/GenBank/DDBJ databases">
        <title>Phylogeny of genus Pseudoclavibacter and closely related genus.</title>
        <authorList>
            <person name="Li Y."/>
        </authorList>
    </citation>
    <scope>NUCLEOTIDE SEQUENCE [LARGE SCALE GENOMIC DNA]</scope>
    <source>
        <strain evidence="2 3">DSM 23821</strain>
    </source>
</reference>
<dbReference type="Proteomes" id="UP000467240">
    <property type="component" value="Unassembled WGS sequence"/>
</dbReference>
<evidence type="ECO:0000313" key="3">
    <source>
        <dbReference type="Proteomes" id="UP000467240"/>
    </source>
</evidence>
<name>A0A7J5C116_9MICO</name>
<sequence length="136" mass="14947">MIPDTWIEHRREDGERLGWIEIVGDACVPIDALGRPLPATTDWLDAEAALEERGIGFLADRYAWHRDGGAAVAVRITQLDGEHVFVKYDDFGDVTASAAVYELPFPAPDELRPWTGDTQDAIDSLSGENAQRAARG</sequence>
<keyword evidence="3" id="KW-1185">Reference proteome</keyword>
<organism evidence="2 3">
    <name type="scientific">Pseudoclavibacter chungangensis</name>
    <dbReference type="NCBI Taxonomy" id="587635"/>
    <lineage>
        <taxon>Bacteria</taxon>
        <taxon>Bacillati</taxon>
        <taxon>Actinomycetota</taxon>
        <taxon>Actinomycetes</taxon>
        <taxon>Micrococcales</taxon>
        <taxon>Microbacteriaceae</taxon>
        <taxon>Pseudoclavibacter</taxon>
    </lineage>
</organism>
<dbReference type="AlphaFoldDB" id="A0A7J5C116"/>
<accession>A0A7J5C116</accession>
<dbReference type="OrthoDB" id="68692at2"/>
<evidence type="ECO:0000256" key="1">
    <source>
        <dbReference type="SAM" id="MobiDB-lite"/>
    </source>
</evidence>
<feature type="region of interest" description="Disordered" evidence="1">
    <location>
        <begin position="107"/>
        <end position="136"/>
    </location>
</feature>
<dbReference type="EMBL" id="WBJZ01000002">
    <property type="protein sequence ID" value="KAB1662302.1"/>
    <property type="molecule type" value="Genomic_DNA"/>
</dbReference>
<gene>
    <name evidence="2" type="ORF">F8O01_02250</name>
</gene>
<evidence type="ECO:0000313" key="2">
    <source>
        <dbReference type="EMBL" id="KAB1662302.1"/>
    </source>
</evidence>
<comment type="caution">
    <text evidence="2">The sequence shown here is derived from an EMBL/GenBank/DDBJ whole genome shotgun (WGS) entry which is preliminary data.</text>
</comment>
<proteinExistence type="predicted"/>
<protein>
    <submittedName>
        <fullName evidence="2">Uncharacterized protein</fullName>
    </submittedName>
</protein>
<dbReference type="RefSeq" id="WP_158039240.1">
    <property type="nucleotide sequence ID" value="NZ_JACCFV010000001.1"/>
</dbReference>